<sequence length="245" mass="27751">FELSENTTKYNRNNKKRLEGVVASMSRGPVQIGDQNGFSDVPLIMQSCTKGGRLLRPSQTVSAIDRYFLFLATKQNGPTGEVYSTHSEFVYIYLLSAGLLQNFELTISDVYHHQNQNGMIWNEFLAYEWNTSSKYYEFSQSQNLLLTPNNLWTFQYFTFIPVDSDISNGWYLQGEIDKWISVSPDRFQSIEMNSDGSIEVVAKGDLGEQINVAFVNVNTLQQVIQSCVIGESLVVTIRAPSFECA</sequence>
<keyword evidence="2" id="KW-1185">Reference proteome</keyword>
<evidence type="ECO:0000313" key="1">
    <source>
        <dbReference type="EMBL" id="ETO23731.1"/>
    </source>
</evidence>
<proteinExistence type="predicted"/>
<accession>X6NCL6</accession>
<reference evidence="1 2" key="1">
    <citation type="journal article" date="2013" name="Curr. Biol.">
        <title>The Genome of the Foraminiferan Reticulomyxa filosa.</title>
        <authorList>
            <person name="Glockner G."/>
            <person name="Hulsmann N."/>
            <person name="Schleicher M."/>
            <person name="Noegel A.A."/>
            <person name="Eichinger L."/>
            <person name="Gallinger C."/>
            <person name="Pawlowski J."/>
            <person name="Sierra R."/>
            <person name="Euteneuer U."/>
            <person name="Pillet L."/>
            <person name="Moustafa A."/>
            <person name="Platzer M."/>
            <person name="Groth M."/>
            <person name="Szafranski K."/>
            <person name="Schliwa M."/>
        </authorList>
    </citation>
    <scope>NUCLEOTIDE SEQUENCE [LARGE SCALE GENOMIC DNA]</scope>
</reference>
<protein>
    <submittedName>
        <fullName evidence="1">Uncharacterized protein</fullName>
    </submittedName>
</protein>
<comment type="caution">
    <text evidence="1">The sequence shown here is derived from an EMBL/GenBank/DDBJ whole genome shotgun (WGS) entry which is preliminary data.</text>
</comment>
<dbReference type="OrthoDB" id="41905at2759"/>
<organism evidence="1 2">
    <name type="scientific">Reticulomyxa filosa</name>
    <dbReference type="NCBI Taxonomy" id="46433"/>
    <lineage>
        <taxon>Eukaryota</taxon>
        <taxon>Sar</taxon>
        <taxon>Rhizaria</taxon>
        <taxon>Retaria</taxon>
        <taxon>Foraminifera</taxon>
        <taxon>Monothalamids</taxon>
        <taxon>Reticulomyxidae</taxon>
        <taxon>Reticulomyxa</taxon>
    </lineage>
</organism>
<dbReference type="AlphaFoldDB" id="X6NCL6"/>
<gene>
    <name evidence="1" type="ORF">RFI_13446</name>
</gene>
<dbReference type="EMBL" id="ASPP01009743">
    <property type="protein sequence ID" value="ETO23731.1"/>
    <property type="molecule type" value="Genomic_DNA"/>
</dbReference>
<name>X6NCL6_RETFI</name>
<feature type="non-terminal residue" evidence="1">
    <location>
        <position position="1"/>
    </location>
</feature>
<dbReference type="Proteomes" id="UP000023152">
    <property type="component" value="Unassembled WGS sequence"/>
</dbReference>
<evidence type="ECO:0000313" key="2">
    <source>
        <dbReference type="Proteomes" id="UP000023152"/>
    </source>
</evidence>